<sequence length="219" mass="26114">MKYQERLLAIKMRRRGKSYKEIRKVITVSKATLSVWLRDVRLTEKQKKRLYVTLRQQNGYRLAKRNQEEKKARKINTTTQARKEVLSLVTDPLFLSGVMLYWAEGDKSEETEDVKFSNSSPDMIRLMVRWFVKYCKVPKEKLRIALHIHELHNRRKIEKYWSDITGIPLSQFHKTQIKPTSLGHRKNRLYNGTCCIRVSNKTIFRKIQGWKLGLIEHLL</sequence>
<reference evidence="1 2" key="1">
    <citation type="journal article" date="2016" name="Nat. Commun.">
        <title>Thousands of microbial genomes shed light on interconnected biogeochemical processes in an aquifer system.</title>
        <authorList>
            <person name="Anantharaman K."/>
            <person name="Brown C.T."/>
            <person name="Hug L.A."/>
            <person name="Sharon I."/>
            <person name="Castelle C.J."/>
            <person name="Probst A.J."/>
            <person name="Thomas B.C."/>
            <person name="Singh A."/>
            <person name="Wilkins M.J."/>
            <person name="Karaoz U."/>
            <person name="Brodie E.L."/>
            <person name="Williams K.H."/>
            <person name="Hubbard S.S."/>
            <person name="Banfield J.F."/>
        </authorList>
    </citation>
    <scope>NUCLEOTIDE SEQUENCE [LARGE SCALE GENOMIC DNA]</scope>
</reference>
<evidence type="ECO:0000313" key="2">
    <source>
        <dbReference type="Proteomes" id="UP000176282"/>
    </source>
</evidence>
<name>A0A1F6M4G1_9BACT</name>
<gene>
    <name evidence="1" type="ORF">A3J66_04345</name>
</gene>
<dbReference type="STRING" id="1798680.A3J66_04345"/>
<dbReference type="Proteomes" id="UP000176282">
    <property type="component" value="Unassembled WGS sequence"/>
</dbReference>
<evidence type="ECO:0000313" key="1">
    <source>
        <dbReference type="EMBL" id="OGH66485.1"/>
    </source>
</evidence>
<proteinExistence type="predicted"/>
<comment type="caution">
    <text evidence="1">The sequence shown here is derived from an EMBL/GenBank/DDBJ whole genome shotgun (WGS) entry which is preliminary data.</text>
</comment>
<protein>
    <submittedName>
        <fullName evidence="1">Uncharacterized protein</fullName>
    </submittedName>
</protein>
<accession>A0A1F6M4G1</accession>
<organism evidence="1 2">
    <name type="scientific">Candidatus Magasanikbacteria bacterium RIFCSPHIGHO2_02_FULL_47_14</name>
    <dbReference type="NCBI Taxonomy" id="1798680"/>
    <lineage>
        <taxon>Bacteria</taxon>
        <taxon>Candidatus Magasanikiibacteriota</taxon>
    </lineage>
</organism>
<dbReference type="EMBL" id="MFQB01000035">
    <property type="protein sequence ID" value="OGH66485.1"/>
    <property type="molecule type" value="Genomic_DNA"/>
</dbReference>
<dbReference type="AlphaFoldDB" id="A0A1F6M4G1"/>